<feature type="transmembrane region" description="Helical" evidence="8">
    <location>
        <begin position="323"/>
        <end position="348"/>
    </location>
</feature>
<feature type="transmembrane region" description="Helical" evidence="8">
    <location>
        <begin position="388"/>
        <end position="408"/>
    </location>
</feature>
<evidence type="ECO:0000313" key="11">
    <source>
        <dbReference type="Proteomes" id="UP000321595"/>
    </source>
</evidence>
<evidence type="ECO:0000256" key="6">
    <source>
        <dbReference type="ARBA" id="ARBA00023136"/>
    </source>
</evidence>
<feature type="region of interest" description="Disordered" evidence="7">
    <location>
        <begin position="498"/>
        <end position="517"/>
    </location>
</feature>
<comment type="subcellular location">
    <subcellularLocation>
        <location evidence="1">Cell inner membrane</location>
        <topology evidence="1">Multi-pass membrane protein</topology>
    </subcellularLocation>
</comment>
<dbReference type="NCBIfam" id="TIGR00786">
    <property type="entry name" value="dctM"/>
    <property type="match status" value="1"/>
</dbReference>
<dbReference type="PANTHER" id="PTHR33362:SF5">
    <property type="entry name" value="C4-DICARBOXYLATE TRAP TRANSPORTER LARGE PERMEASE PROTEIN DCTM"/>
    <property type="match status" value="1"/>
</dbReference>
<evidence type="ECO:0000256" key="7">
    <source>
        <dbReference type="SAM" id="MobiDB-lite"/>
    </source>
</evidence>
<dbReference type="GO" id="GO:0022857">
    <property type="term" value="F:transmembrane transporter activity"/>
    <property type="evidence" value="ECO:0007669"/>
    <property type="project" value="TreeGrafter"/>
</dbReference>
<dbReference type="EMBL" id="CP042467">
    <property type="protein sequence ID" value="QED30279.1"/>
    <property type="molecule type" value="Genomic_DNA"/>
</dbReference>
<feature type="transmembrane region" description="Helical" evidence="8">
    <location>
        <begin position="414"/>
        <end position="436"/>
    </location>
</feature>
<keyword evidence="11" id="KW-1185">Reference proteome</keyword>
<evidence type="ECO:0000256" key="4">
    <source>
        <dbReference type="ARBA" id="ARBA00022692"/>
    </source>
</evidence>
<dbReference type="GO" id="GO:0015740">
    <property type="term" value="P:C4-dicarboxylate transport"/>
    <property type="evidence" value="ECO:0007669"/>
    <property type="project" value="TreeGrafter"/>
</dbReference>
<evidence type="ECO:0000256" key="5">
    <source>
        <dbReference type="ARBA" id="ARBA00022989"/>
    </source>
</evidence>
<keyword evidence="3" id="KW-0997">Cell inner membrane</keyword>
<evidence type="ECO:0000256" key="2">
    <source>
        <dbReference type="ARBA" id="ARBA00022475"/>
    </source>
</evidence>
<dbReference type="Pfam" id="PF06808">
    <property type="entry name" value="DctM"/>
    <property type="match status" value="1"/>
</dbReference>
<feature type="transmembrane region" description="Helical" evidence="8">
    <location>
        <begin position="360"/>
        <end position="381"/>
    </location>
</feature>
<accession>A0A5B8Y3M6</accession>
<dbReference type="InterPro" id="IPR010656">
    <property type="entry name" value="DctM"/>
</dbReference>
<feature type="transmembrane region" description="Helical" evidence="8">
    <location>
        <begin position="120"/>
        <end position="146"/>
    </location>
</feature>
<name>A0A5B8Y3M6_9DELT</name>
<keyword evidence="6 8" id="KW-0472">Membrane</keyword>
<dbReference type="Proteomes" id="UP000321595">
    <property type="component" value="Chromosome"/>
</dbReference>
<dbReference type="GO" id="GO:0005886">
    <property type="term" value="C:plasma membrane"/>
    <property type="evidence" value="ECO:0007669"/>
    <property type="project" value="UniProtKB-SubCell"/>
</dbReference>
<feature type="transmembrane region" description="Helical" evidence="8">
    <location>
        <begin position="36"/>
        <end position="58"/>
    </location>
</feature>
<gene>
    <name evidence="10" type="ORF">FRD01_03910</name>
</gene>
<dbReference type="PANTHER" id="PTHR33362">
    <property type="entry name" value="SIALIC ACID TRAP TRANSPORTER PERMEASE PROTEIN SIAT-RELATED"/>
    <property type="match status" value="1"/>
</dbReference>
<organism evidence="10 11">
    <name type="scientific">Microvenator marinus</name>
    <dbReference type="NCBI Taxonomy" id="2600177"/>
    <lineage>
        <taxon>Bacteria</taxon>
        <taxon>Deltaproteobacteria</taxon>
        <taxon>Bradymonadales</taxon>
        <taxon>Microvenatoraceae</taxon>
        <taxon>Microvenator</taxon>
    </lineage>
</organism>
<evidence type="ECO:0000313" key="10">
    <source>
        <dbReference type="EMBL" id="QED30279.1"/>
    </source>
</evidence>
<protein>
    <submittedName>
        <fullName evidence="10">TRAP transporter large permease</fullName>
    </submittedName>
</protein>
<feature type="transmembrane region" description="Helical" evidence="8">
    <location>
        <begin position="182"/>
        <end position="201"/>
    </location>
</feature>
<dbReference type="AlphaFoldDB" id="A0A5B8Y3M6"/>
<evidence type="ECO:0000259" key="9">
    <source>
        <dbReference type="Pfam" id="PF06808"/>
    </source>
</evidence>
<dbReference type="KEGG" id="bbae:FRD01_03910"/>
<feature type="transmembrane region" description="Helical" evidence="8">
    <location>
        <begin position="152"/>
        <end position="170"/>
    </location>
</feature>
<sequence>MDPVEDEPLAEDPTEDASVEEIVEAPPEAPSPYDGFFWFGLIALIVGLIGLGVPLYVLIGSIATYLLFFGGVFNEFRLLTSIIEQTRALADQPVLLAIPFFVISGAIMTEGDIAKRLIAFAQSVFGVLPGGLAISAVFASVFFAAISGSSPVTVIAIGSIMFPALVKAGYDQRFSTGLVTSAGSLGILIPPSIPMIIYAIADPTGLKDPVGYTVSSAGGGDSSVKDLFIAGLGPGILICLALSLWAFRIGLIQKVEREKFDIKEVGRAFVSGFWALNLPIIILGGIYSGIFTATQAAAVSVIYAAAVEFFIHKSIKLKDVPRVFSESAILMGSLLIIMALALGFNLYLDRAKIPEMAVEYILSLDLSLITFLLLVNVLLIIVGFFMDIISAILILVPLLAPIAFGLGIHPLHMAIIFIVNLEIGYLTPPIGLNLFVSSTLFKKSIGEVVRSTLPFTAIMVVCLIIVTYVPTVSLGLVSFSKGQGFWVPWPDTQVEKVEDAPAEAEPQVVAPPAEADGSAKTLDQLMDDVEEEIEEPVDSAPKTLDELMDDVEDEIADEPDGSTP</sequence>
<dbReference type="OrthoDB" id="9790209at2"/>
<proteinExistence type="predicted"/>
<evidence type="ECO:0000256" key="8">
    <source>
        <dbReference type="SAM" id="Phobius"/>
    </source>
</evidence>
<feature type="transmembrane region" description="Helical" evidence="8">
    <location>
        <begin position="227"/>
        <end position="247"/>
    </location>
</feature>
<reference evidence="10 11" key="1">
    <citation type="submission" date="2019-08" db="EMBL/GenBank/DDBJ databases">
        <authorList>
            <person name="Liang Q."/>
        </authorList>
    </citation>
    <scope>NUCLEOTIDE SEQUENCE [LARGE SCALE GENOMIC DNA]</scope>
    <source>
        <strain evidence="10 11">V1718</strain>
    </source>
</reference>
<keyword evidence="2" id="KW-1003">Cell membrane</keyword>
<keyword evidence="4 8" id="KW-0812">Transmembrane</keyword>
<feature type="transmembrane region" description="Helical" evidence="8">
    <location>
        <begin position="268"/>
        <end position="287"/>
    </location>
</feature>
<keyword evidence="5 8" id="KW-1133">Transmembrane helix</keyword>
<evidence type="ECO:0000256" key="1">
    <source>
        <dbReference type="ARBA" id="ARBA00004429"/>
    </source>
</evidence>
<dbReference type="InterPro" id="IPR004681">
    <property type="entry name" value="TRAP_DctM"/>
</dbReference>
<evidence type="ECO:0000256" key="3">
    <source>
        <dbReference type="ARBA" id="ARBA00022519"/>
    </source>
</evidence>
<feature type="compositionally biased region" description="Low complexity" evidence="7">
    <location>
        <begin position="503"/>
        <end position="516"/>
    </location>
</feature>
<feature type="domain" description="TRAP C4-dicarboxylate transport system permease DctM subunit" evidence="9">
    <location>
        <begin position="44"/>
        <end position="471"/>
    </location>
</feature>
<feature type="transmembrane region" description="Helical" evidence="8">
    <location>
        <begin position="448"/>
        <end position="469"/>
    </location>
</feature>